<dbReference type="Pfam" id="PF00400">
    <property type="entry name" value="WD40"/>
    <property type="match status" value="5"/>
</dbReference>
<dbReference type="PANTHER" id="PTHR14221:SF5">
    <property type="entry name" value="TRANSDUCIN_WD40 REPEAT-LIKE SUPERFAMILY PROTEIN"/>
    <property type="match status" value="1"/>
</dbReference>
<dbReference type="Gene3D" id="2.130.10.10">
    <property type="entry name" value="YVTN repeat-like/Quinoprotein amine dehydrogenase"/>
    <property type="match status" value="2"/>
</dbReference>
<feature type="repeat" description="WD" evidence="3">
    <location>
        <begin position="374"/>
        <end position="406"/>
    </location>
</feature>
<keyword evidence="5" id="KW-1185">Reference proteome</keyword>
<evidence type="ECO:0000313" key="4">
    <source>
        <dbReference type="EMBL" id="KAK6947960.1"/>
    </source>
</evidence>
<dbReference type="InterPro" id="IPR001680">
    <property type="entry name" value="WD40_rpt"/>
</dbReference>
<accession>A0AAN8W8H9</accession>
<evidence type="ECO:0000256" key="3">
    <source>
        <dbReference type="PROSITE-ProRule" id="PRU00221"/>
    </source>
</evidence>
<dbReference type="SMART" id="SM00320">
    <property type="entry name" value="WD40"/>
    <property type="match status" value="6"/>
</dbReference>
<dbReference type="PROSITE" id="PS50294">
    <property type="entry name" value="WD_REPEATS_REGION"/>
    <property type="match status" value="3"/>
</dbReference>
<dbReference type="CDD" id="cd00200">
    <property type="entry name" value="WD40"/>
    <property type="match status" value="1"/>
</dbReference>
<name>A0AAN8W8H9_9MAGN</name>
<gene>
    <name evidence="4" type="ORF">RJ641_001433</name>
</gene>
<feature type="repeat" description="WD" evidence="3">
    <location>
        <begin position="414"/>
        <end position="448"/>
    </location>
</feature>
<dbReference type="InterPro" id="IPR020472">
    <property type="entry name" value="WD40_PAC1"/>
</dbReference>
<evidence type="ECO:0000313" key="5">
    <source>
        <dbReference type="Proteomes" id="UP001370490"/>
    </source>
</evidence>
<proteinExistence type="predicted"/>
<dbReference type="AlphaFoldDB" id="A0AAN8W8H9"/>
<dbReference type="PRINTS" id="PR00320">
    <property type="entry name" value="GPROTEINBRPT"/>
</dbReference>
<dbReference type="EMBL" id="JBAMMX010000001">
    <property type="protein sequence ID" value="KAK6947960.1"/>
    <property type="molecule type" value="Genomic_DNA"/>
</dbReference>
<keyword evidence="2" id="KW-0677">Repeat</keyword>
<dbReference type="InterPro" id="IPR015943">
    <property type="entry name" value="WD40/YVTN_repeat-like_dom_sf"/>
</dbReference>
<dbReference type="Proteomes" id="UP001370490">
    <property type="component" value="Unassembled WGS sequence"/>
</dbReference>
<dbReference type="SUPFAM" id="SSF50978">
    <property type="entry name" value="WD40 repeat-like"/>
    <property type="match status" value="1"/>
</dbReference>
<feature type="repeat" description="WD" evidence="3">
    <location>
        <begin position="270"/>
        <end position="303"/>
    </location>
</feature>
<evidence type="ECO:0000256" key="2">
    <source>
        <dbReference type="ARBA" id="ARBA00022737"/>
    </source>
</evidence>
<organism evidence="4 5">
    <name type="scientific">Dillenia turbinata</name>
    <dbReference type="NCBI Taxonomy" id="194707"/>
    <lineage>
        <taxon>Eukaryota</taxon>
        <taxon>Viridiplantae</taxon>
        <taxon>Streptophyta</taxon>
        <taxon>Embryophyta</taxon>
        <taxon>Tracheophyta</taxon>
        <taxon>Spermatophyta</taxon>
        <taxon>Magnoliopsida</taxon>
        <taxon>eudicotyledons</taxon>
        <taxon>Gunneridae</taxon>
        <taxon>Pentapetalae</taxon>
        <taxon>Dilleniales</taxon>
        <taxon>Dilleniaceae</taxon>
        <taxon>Dillenia</taxon>
    </lineage>
</organism>
<evidence type="ECO:0000256" key="1">
    <source>
        <dbReference type="ARBA" id="ARBA00022574"/>
    </source>
</evidence>
<dbReference type="InterPro" id="IPR036322">
    <property type="entry name" value="WD40_repeat_dom_sf"/>
</dbReference>
<sequence length="742" mass="83846">MGNCSDGEYEQFFDTRDEITSVSDLSDCSEDYASCSGEVDSSVSRSLLFEFWTNNPDSVHERRSRFLEWMGIDIDRIPQDQFGDQDCERRELDIGRITEETGAVLRNSDFGERLSVSRSSRSCWSNEASEEIDSEESFVCRIKNLDDGTEFVVDELGQDGMLRRLRQVGSNRLVTIEEFQLNLGSSPLVERFLRKEVEVANNRVDTKKKVKKGWLKRLSARFHLVDRQRGAGQKPYDVNPVVASKICKVRAQSHRKPMKELSSIYNRQEFRAHDGPILSMKFSPDGHYLASGGEDGVVCIWEVIEEDMSDKFDIPDIDPSCLYFTVNHHSKLSPLDVTKDGVDKKKRLMKSSESTCVIFPPKLFHIREKPLHELHGHRGEVLDLSWSKKGYLLSSSVDKTVRLWQVGCHQCLGIFSHNNYVTCVDFNPVDDNFFISGSIDGKVRIWEVLDCRVIDWIDVREIVTAVCYRPDGKGGVVGSMDGSCRFYDIIDDHLQLDAQISLKGRKKSPCKRITCFQFSPSDPSLVMVTSADSQVRILHGVNIIGKFKGHRNMGSHMSASFTSDGKHMVSAGDDTVYVWNSIANFQSGRSQAKKIWSYENFFSNNCSIAVPWGGMKSSSGMLLSSILNGDILVSSLQNEQDHHHHVDSNHKMPFSSPDCFTLGRGFFLEPLLKGTATWPEENLPNSSPCAVSSTLSKSELKFLLSTYQSALSSPHLWGRVIVVAGWDGWIRTYHNYGLPIRR</sequence>
<comment type="caution">
    <text evidence="4">The sequence shown here is derived from an EMBL/GenBank/DDBJ whole genome shotgun (WGS) entry which is preliminary data.</text>
</comment>
<dbReference type="InterPro" id="IPR040324">
    <property type="entry name" value="WDR44/Dgr2"/>
</dbReference>
<protein>
    <submittedName>
        <fullName evidence="4">WD40 repeat</fullName>
    </submittedName>
</protein>
<dbReference type="PROSITE" id="PS00678">
    <property type="entry name" value="WD_REPEATS_1"/>
    <property type="match status" value="1"/>
</dbReference>
<dbReference type="PANTHER" id="PTHR14221">
    <property type="entry name" value="WD REPEAT DOMAIN 44"/>
    <property type="match status" value="1"/>
</dbReference>
<reference evidence="4 5" key="1">
    <citation type="submission" date="2023-12" db="EMBL/GenBank/DDBJ databases">
        <title>A high-quality genome assembly for Dillenia turbinata (Dilleniales).</title>
        <authorList>
            <person name="Chanderbali A."/>
        </authorList>
    </citation>
    <scope>NUCLEOTIDE SEQUENCE [LARGE SCALE GENOMIC DNA]</scope>
    <source>
        <strain evidence="4">LSX21</strain>
        <tissue evidence="4">Leaf</tissue>
    </source>
</reference>
<dbReference type="PROSITE" id="PS50082">
    <property type="entry name" value="WD_REPEATS_2"/>
    <property type="match status" value="3"/>
</dbReference>
<dbReference type="InterPro" id="IPR019775">
    <property type="entry name" value="WD40_repeat_CS"/>
</dbReference>
<keyword evidence="1 3" id="KW-0853">WD repeat</keyword>